<accession>A0A6A3K3K4</accession>
<dbReference type="AlphaFoldDB" id="A0A6A3K3K4"/>
<reference evidence="1 2" key="1">
    <citation type="submission" date="2018-09" db="EMBL/GenBank/DDBJ databases">
        <title>Genomic investigation of the strawberry pathogen Phytophthora fragariae indicates pathogenicity is determined by transcriptional variation in three key races.</title>
        <authorList>
            <person name="Adams T.M."/>
            <person name="Armitage A.D."/>
            <person name="Sobczyk M.K."/>
            <person name="Bates H.J."/>
            <person name="Dunwell J.M."/>
            <person name="Nellist C.F."/>
            <person name="Harrison R.J."/>
        </authorList>
    </citation>
    <scope>NUCLEOTIDE SEQUENCE [LARGE SCALE GENOMIC DNA]</scope>
    <source>
        <strain evidence="1 2">SCRP249</strain>
    </source>
</reference>
<gene>
    <name evidence="1" type="ORF">PR001_g18312</name>
</gene>
<comment type="caution">
    <text evidence="1">The sequence shown here is derived from an EMBL/GenBank/DDBJ whole genome shotgun (WGS) entry which is preliminary data.</text>
</comment>
<protein>
    <recommendedName>
        <fullName evidence="3">DUF659 domain-containing protein</fullName>
    </recommendedName>
</protein>
<evidence type="ECO:0008006" key="3">
    <source>
        <dbReference type="Google" id="ProtNLM"/>
    </source>
</evidence>
<organism evidence="1 2">
    <name type="scientific">Phytophthora rubi</name>
    <dbReference type="NCBI Taxonomy" id="129364"/>
    <lineage>
        <taxon>Eukaryota</taxon>
        <taxon>Sar</taxon>
        <taxon>Stramenopiles</taxon>
        <taxon>Oomycota</taxon>
        <taxon>Peronosporomycetes</taxon>
        <taxon>Peronosporales</taxon>
        <taxon>Peronosporaceae</taxon>
        <taxon>Phytophthora</taxon>
    </lineage>
</organism>
<dbReference type="Proteomes" id="UP000429607">
    <property type="component" value="Unassembled WGS sequence"/>
</dbReference>
<evidence type="ECO:0000313" key="2">
    <source>
        <dbReference type="Proteomes" id="UP000429607"/>
    </source>
</evidence>
<name>A0A6A3K3K4_9STRA</name>
<proteinExistence type="predicted"/>
<evidence type="ECO:0000313" key="1">
    <source>
        <dbReference type="EMBL" id="KAE9002230.1"/>
    </source>
</evidence>
<dbReference type="EMBL" id="QXFV01001600">
    <property type="protein sequence ID" value="KAE9002230.1"/>
    <property type="molecule type" value="Genomic_DNA"/>
</dbReference>
<sequence length="181" mass="20148">MVTRLLEAEFKLAHNLPFLNLLHDLWTTDTGKKGVLGASLPFIGSDWSFHRITLLVTVVNGSHGSYLVKDMKLSRIAKLYGVFISAMAQFLMSDTAPSVRKVSKLFEDLVPVDCAIHVLNLCLVYGLGMRENVESIYDQDTNVTTKPRRVCTTGGAYPEGAALVKKVRSLNNYFKTPQRVD</sequence>